<feature type="domain" description="Endonuclease/exonuclease/phosphatase" evidence="2">
    <location>
        <begin position="154"/>
        <end position="360"/>
    </location>
</feature>
<evidence type="ECO:0000256" key="1">
    <source>
        <dbReference type="SAM" id="Phobius"/>
    </source>
</evidence>
<dbReference type="Pfam" id="PF03372">
    <property type="entry name" value="Exo_endo_phos"/>
    <property type="match status" value="1"/>
</dbReference>
<organism evidence="3 4">
    <name type="scientific">Lentzea atacamensis</name>
    <dbReference type="NCBI Taxonomy" id="531938"/>
    <lineage>
        <taxon>Bacteria</taxon>
        <taxon>Bacillati</taxon>
        <taxon>Actinomycetota</taxon>
        <taxon>Actinomycetes</taxon>
        <taxon>Pseudonocardiales</taxon>
        <taxon>Pseudonocardiaceae</taxon>
        <taxon>Lentzea</taxon>
    </lineage>
</organism>
<keyword evidence="3" id="KW-0540">Nuclease</keyword>
<feature type="transmembrane region" description="Helical" evidence="1">
    <location>
        <begin position="89"/>
        <end position="111"/>
    </location>
</feature>
<sequence>MRLPSGRCVLRMPEGSDNFGRQRERAVGRPLAVGTTPETDEHSARLHDVVTTEVKAPRNGFATFLLVVCAVAFVAAAMVRVLGIDGARYMVATTSLIPYITVVGLLIGLGALFRRRWAVGLTMTLVGIVLVANVAPRAFSDSRPNGVGQQVRLMTSNLLTGIADADFIVREVRARGIDILAMQELTPEMVRDLERAGLNQVLPNRVFLAEPGGSGSGIASKYPLSRRDLTPPGTLQQAGALVDLPGKDIEVVSVHPLPPVVTEGPEAWQRELAGLPSRDSTGAIRVLAGDFNATLDHVGITRLLNKGYVDAADQVGKGLIHTWPSNSGFWPPPVTIDHVLVDSRCPVDTLDVFDVPGSDHRAVVTQFVVPRL</sequence>
<evidence type="ECO:0000259" key="2">
    <source>
        <dbReference type="Pfam" id="PF03372"/>
    </source>
</evidence>
<name>A0A316IC19_9PSEU</name>
<dbReference type="Gene3D" id="3.60.10.10">
    <property type="entry name" value="Endonuclease/exonuclease/phosphatase"/>
    <property type="match status" value="1"/>
</dbReference>
<dbReference type="AlphaFoldDB" id="A0A316IC19"/>
<proteinExistence type="predicted"/>
<dbReference type="InterPro" id="IPR005135">
    <property type="entry name" value="Endo/exonuclease/phosphatase"/>
</dbReference>
<keyword evidence="3" id="KW-0255">Endonuclease</keyword>
<keyword evidence="3" id="KW-0269">Exonuclease</keyword>
<dbReference type="EMBL" id="QGHB01000001">
    <property type="protein sequence ID" value="PWK91097.1"/>
    <property type="molecule type" value="Genomic_DNA"/>
</dbReference>
<keyword evidence="1" id="KW-0812">Transmembrane</keyword>
<evidence type="ECO:0000313" key="4">
    <source>
        <dbReference type="Proteomes" id="UP000246005"/>
    </source>
</evidence>
<keyword evidence="3" id="KW-0378">Hydrolase</keyword>
<protein>
    <submittedName>
        <fullName evidence="3">Endonuclease/exonuclease/phosphatase (EEP) superfamily protein YafD</fullName>
    </submittedName>
</protein>
<dbReference type="GO" id="GO:0004519">
    <property type="term" value="F:endonuclease activity"/>
    <property type="evidence" value="ECO:0007669"/>
    <property type="project" value="UniProtKB-KW"/>
</dbReference>
<accession>A0A316IC19</accession>
<dbReference type="Proteomes" id="UP000246005">
    <property type="component" value="Unassembled WGS sequence"/>
</dbReference>
<keyword evidence="1" id="KW-1133">Transmembrane helix</keyword>
<keyword evidence="1" id="KW-0472">Membrane</keyword>
<feature type="transmembrane region" description="Helical" evidence="1">
    <location>
        <begin position="117"/>
        <end position="135"/>
    </location>
</feature>
<gene>
    <name evidence="3" type="ORF">C8D88_1011128</name>
</gene>
<feature type="transmembrane region" description="Helical" evidence="1">
    <location>
        <begin position="61"/>
        <end position="82"/>
    </location>
</feature>
<dbReference type="SUPFAM" id="SSF56219">
    <property type="entry name" value="DNase I-like"/>
    <property type="match status" value="1"/>
</dbReference>
<evidence type="ECO:0000313" key="3">
    <source>
        <dbReference type="EMBL" id="PWK91097.1"/>
    </source>
</evidence>
<dbReference type="InterPro" id="IPR036691">
    <property type="entry name" value="Endo/exonu/phosph_ase_sf"/>
</dbReference>
<comment type="caution">
    <text evidence="3">The sequence shown here is derived from an EMBL/GenBank/DDBJ whole genome shotgun (WGS) entry which is preliminary data.</text>
</comment>
<dbReference type="GO" id="GO:0004527">
    <property type="term" value="F:exonuclease activity"/>
    <property type="evidence" value="ECO:0007669"/>
    <property type="project" value="UniProtKB-KW"/>
</dbReference>
<reference evidence="3 4" key="1">
    <citation type="submission" date="2018-05" db="EMBL/GenBank/DDBJ databases">
        <title>Genomic Encyclopedia of Type Strains, Phase IV (KMG-IV): sequencing the most valuable type-strain genomes for metagenomic binning, comparative biology and taxonomic classification.</title>
        <authorList>
            <person name="Goeker M."/>
        </authorList>
    </citation>
    <scope>NUCLEOTIDE SEQUENCE [LARGE SCALE GENOMIC DNA]</scope>
    <source>
        <strain evidence="3 4">DSM 45480</strain>
    </source>
</reference>